<reference evidence="2 3" key="1">
    <citation type="journal article" date="2012" name="Genome Biol.">
        <title>Genome and low-iron response of an oceanic diatom adapted to chronic iron limitation.</title>
        <authorList>
            <person name="Lommer M."/>
            <person name="Specht M."/>
            <person name="Roy A.S."/>
            <person name="Kraemer L."/>
            <person name="Andreson R."/>
            <person name="Gutowska M.A."/>
            <person name="Wolf J."/>
            <person name="Bergner S.V."/>
            <person name="Schilhabel M.B."/>
            <person name="Klostermeier U.C."/>
            <person name="Beiko R.G."/>
            <person name="Rosenstiel P."/>
            <person name="Hippler M."/>
            <person name="Laroche J."/>
        </authorList>
    </citation>
    <scope>NUCLEOTIDE SEQUENCE [LARGE SCALE GENOMIC DNA]</scope>
    <source>
        <strain evidence="2 3">CCMP1005</strain>
    </source>
</reference>
<dbReference type="Proteomes" id="UP000266841">
    <property type="component" value="Unassembled WGS sequence"/>
</dbReference>
<gene>
    <name evidence="2" type="ORF">THAOC_12785</name>
</gene>
<protein>
    <submittedName>
        <fullName evidence="2">Uncharacterized protein</fullName>
    </submittedName>
</protein>
<comment type="caution">
    <text evidence="2">The sequence shown here is derived from an EMBL/GenBank/DDBJ whole genome shotgun (WGS) entry which is preliminary data.</text>
</comment>
<evidence type="ECO:0000313" key="3">
    <source>
        <dbReference type="Proteomes" id="UP000266841"/>
    </source>
</evidence>
<evidence type="ECO:0000256" key="1">
    <source>
        <dbReference type="SAM" id="MobiDB-lite"/>
    </source>
</evidence>
<organism evidence="2 3">
    <name type="scientific">Thalassiosira oceanica</name>
    <name type="common">Marine diatom</name>
    <dbReference type="NCBI Taxonomy" id="159749"/>
    <lineage>
        <taxon>Eukaryota</taxon>
        <taxon>Sar</taxon>
        <taxon>Stramenopiles</taxon>
        <taxon>Ochrophyta</taxon>
        <taxon>Bacillariophyta</taxon>
        <taxon>Coscinodiscophyceae</taxon>
        <taxon>Thalassiosirophycidae</taxon>
        <taxon>Thalassiosirales</taxon>
        <taxon>Thalassiosiraceae</taxon>
        <taxon>Thalassiosira</taxon>
    </lineage>
</organism>
<accession>K0SJ98</accession>
<name>K0SJ98_THAOC</name>
<keyword evidence="3" id="KW-1185">Reference proteome</keyword>
<proteinExistence type="predicted"/>
<evidence type="ECO:0000313" key="2">
    <source>
        <dbReference type="EMBL" id="EJK66303.1"/>
    </source>
</evidence>
<sequence length="151" mass="16149">VAADGSRLPTKTRRRSLSAAAAKAAGDAMLPPVVDRDSATAGRRSRIRRGSAVVDGGWNPRRGKLAIFLNDGRKGREAGDGWSTVLGCHSSNGTDFTGPNPIATWSFSYYGICCPWYLVSGKKGQTVPVPQVVPFEIFRPGKIQPNPPRGK</sequence>
<feature type="region of interest" description="Disordered" evidence="1">
    <location>
        <begin position="33"/>
        <end position="54"/>
    </location>
</feature>
<dbReference type="EMBL" id="AGNL01015091">
    <property type="protein sequence ID" value="EJK66303.1"/>
    <property type="molecule type" value="Genomic_DNA"/>
</dbReference>
<feature type="non-terminal residue" evidence="2">
    <location>
        <position position="1"/>
    </location>
</feature>
<dbReference type="AlphaFoldDB" id="K0SJ98"/>